<dbReference type="OrthoDB" id="2666928at2"/>
<dbReference type="GO" id="GO:0003700">
    <property type="term" value="F:DNA-binding transcription factor activity"/>
    <property type="evidence" value="ECO:0007669"/>
    <property type="project" value="InterPro"/>
</dbReference>
<dbReference type="Pfam" id="PF12833">
    <property type="entry name" value="HTH_18"/>
    <property type="match status" value="1"/>
</dbReference>
<dbReference type="InterPro" id="IPR020449">
    <property type="entry name" value="Tscrpt_reg_AraC-type_HTH"/>
</dbReference>
<gene>
    <name evidence="5" type="ORF">SAMN04488006_2223</name>
</gene>
<evidence type="ECO:0000256" key="2">
    <source>
        <dbReference type="ARBA" id="ARBA00023125"/>
    </source>
</evidence>
<keyword evidence="1" id="KW-0805">Transcription regulation</keyword>
<accession>A0A1I6R4Y0</accession>
<dbReference type="PANTHER" id="PTHR47893:SF1">
    <property type="entry name" value="REGULATORY PROTEIN PCHR"/>
    <property type="match status" value="1"/>
</dbReference>
<dbReference type="PANTHER" id="PTHR47893">
    <property type="entry name" value="REGULATORY PROTEIN PCHR"/>
    <property type="match status" value="1"/>
</dbReference>
<dbReference type="SMART" id="SM00342">
    <property type="entry name" value="HTH_ARAC"/>
    <property type="match status" value="1"/>
</dbReference>
<dbReference type="Gene3D" id="1.10.10.60">
    <property type="entry name" value="Homeodomain-like"/>
    <property type="match status" value="1"/>
</dbReference>
<keyword evidence="3" id="KW-0804">Transcription</keyword>
<sequence>MKTIYIRTTKIDQIFNKLSSSFGGNLEVLSNEFKLALNDNVGKGIINGITFKNGISYLEFDVTLNETLILSLYSTKRLPIYFAYCTKGSLAHRFGDSDQEHVLNKFQTGILASKRAEESILTFKKDEPTRISLIVVNTMISENVEGFSLNQKLRNAFFENDTKESAVYIGSHNLKISEKIKELNAIKHTGIVRNLMMKGIVHLILAMEVQQRADDLNRLNNTTGSLTKKELETVKEFSEFIVNYPENNFTLKFLSRKSGLSANKLQEGFKILHNRTVRDFIINERMKKSEELIRTTDLNISEIVYSIGFTSRSYFSKIFKQKYNCSPKFYKDSQNSLAATA</sequence>
<evidence type="ECO:0000313" key="5">
    <source>
        <dbReference type="EMBL" id="SFS59831.1"/>
    </source>
</evidence>
<dbReference type="RefSeq" id="WP_090226263.1">
    <property type="nucleotide sequence ID" value="NZ_FOZP01000005.1"/>
</dbReference>
<dbReference type="InterPro" id="IPR053142">
    <property type="entry name" value="PchR_regulatory_protein"/>
</dbReference>
<protein>
    <submittedName>
        <fullName evidence="5">Transcriptional regulator, AraC family</fullName>
    </submittedName>
</protein>
<evidence type="ECO:0000256" key="1">
    <source>
        <dbReference type="ARBA" id="ARBA00023015"/>
    </source>
</evidence>
<evidence type="ECO:0000259" key="4">
    <source>
        <dbReference type="PROSITE" id="PS01124"/>
    </source>
</evidence>
<dbReference type="EMBL" id="FOZP01000005">
    <property type="protein sequence ID" value="SFS59831.1"/>
    <property type="molecule type" value="Genomic_DNA"/>
</dbReference>
<dbReference type="PROSITE" id="PS01124">
    <property type="entry name" value="HTH_ARAC_FAMILY_2"/>
    <property type="match status" value="1"/>
</dbReference>
<keyword evidence="6" id="KW-1185">Reference proteome</keyword>
<dbReference type="PRINTS" id="PR00032">
    <property type="entry name" value="HTHARAC"/>
</dbReference>
<dbReference type="AlphaFoldDB" id="A0A1I6R4Y0"/>
<dbReference type="InterPro" id="IPR018060">
    <property type="entry name" value="HTH_AraC"/>
</dbReference>
<dbReference type="Proteomes" id="UP000199312">
    <property type="component" value="Unassembled WGS sequence"/>
</dbReference>
<reference evidence="6" key="1">
    <citation type="submission" date="2016-10" db="EMBL/GenBank/DDBJ databases">
        <authorList>
            <person name="Varghese N."/>
            <person name="Submissions S."/>
        </authorList>
    </citation>
    <scope>NUCLEOTIDE SEQUENCE [LARGE SCALE GENOMIC DNA]</scope>
    <source>
        <strain evidence="6">DSM 24450</strain>
    </source>
</reference>
<name>A0A1I6R4Y0_9FLAO</name>
<dbReference type="SUPFAM" id="SSF46689">
    <property type="entry name" value="Homeodomain-like"/>
    <property type="match status" value="1"/>
</dbReference>
<dbReference type="STRING" id="593133.SAMN04488006_2223"/>
<keyword evidence="2" id="KW-0238">DNA-binding</keyword>
<dbReference type="InterPro" id="IPR009057">
    <property type="entry name" value="Homeodomain-like_sf"/>
</dbReference>
<feature type="domain" description="HTH araC/xylS-type" evidence="4">
    <location>
        <begin position="235"/>
        <end position="333"/>
    </location>
</feature>
<dbReference type="GO" id="GO:0043565">
    <property type="term" value="F:sequence-specific DNA binding"/>
    <property type="evidence" value="ECO:0007669"/>
    <property type="project" value="InterPro"/>
</dbReference>
<proteinExistence type="predicted"/>
<evidence type="ECO:0000256" key="3">
    <source>
        <dbReference type="ARBA" id="ARBA00023163"/>
    </source>
</evidence>
<organism evidence="5 6">
    <name type="scientific">Lutibacter maritimus</name>
    <dbReference type="NCBI Taxonomy" id="593133"/>
    <lineage>
        <taxon>Bacteria</taxon>
        <taxon>Pseudomonadati</taxon>
        <taxon>Bacteroidota</taxon>
        <taxon>Flavobacteriia</taxon>
        <taxon>Flavobacteriales</taxon>
        <taxon>Flavobacteriaceae</taxon>
        <taxon>Lutibacter</taxon>
    </lineage>
</organism>
<evidence type="ECO:0000313" key="6">
    <source>
        <dbReference type="Proteomes" id="UP000199312"/>
    </source>
</evidence>